<dbReference type="EMBL" id="CAKMMF010000008">
    <property type="protein sequence ID" value="CAH1202712.1"/>
    <property type="molecule type" value="Genomic_DNA"/>
</dbReference>
<name>A0ABM9C392_9BACL</name>
<accession>A0ABM9C392</accession>
<evidence type="ECO:0000313" key="1">
    <source>
        <dbReference type="EMBL" id="CAH1202712.1"/>
    </source>
</evidence>
<reference evidence="1" key="1">
    <citation type="submission" date="2022-01" db="EMBL/GenBank/DDBJ databases">
        <authorList>
            <person name="Criscuolo A."/>
        </authorList>
    </citation>
    <scope>NUCLEOTIDE SEQUENCE</scope>
    <source>
        <strain evidence="1">CIP111893</strain>
    </source>
</reference>
<sequence length="85" mass="9851">MSKVSNRQVRFEKSQTGIKARFLNVQDRNKLNFDSAFPDGVFAVPISKEEQIYNIRALDKYCADHGIEPSDLSEEQLQRFEVNSR</sequence>
<keyword evidence="2" id="KW-1185">Reference proteome</keyword>
<evidence type="ECO:0000313" key="2">
    <source>
        <dbReference type="Proteomes" id="UP000838686"/>
    </source>
</evidence>
<gene>
    <name evidence="1" type="ORF">PAECIP111893_01896</name>
</gene>
<proteinExistence type="predicted"/>
<protein>
    <submittedName>
        <fullName evidence="1">Uncharacterized protein</fullName>
    </submittedName>
</protein>
<dbReference type="Proteomes" id="UP000838686">
    <property type="component" value="Unassembled WGS sequence"/>
</dbReference>
<dbReference type="RefSeq" id="WP_236340423.1">
    <property type="nucleotide sequence ID" value="NZ_CAKMMF010000008.1"/>
</dbReference>
<comment type="caution">
    <text evidence="1">The sequence shown here is derived from an EMBL/GenBank/DDBJ whole genome shotgun (WGS) entry which is preliminary data.</text>
</comment>
<organism evidence="1 2">
    <name type="scientific">Paenibacillus plantiphilus</name>
    <dbReference type="NCBI Taxonomy" id="2905650"/>
    <lineage>
        <taxon>Bacteria</taxon>
        <taxon>Bacillati</taxon>
        <taxon>Bacillota</taxon>
        <taxon>Bacilli</taxon>
        <taxon>Bacillales</taxon>
        <taxon>Paenibacillaceae</taxon>
        <taxon>Paenibacillus</taxon>
    </lineage>
</organism>